<evidence type="ECO:0000256" key="15">
    <source>
        <dbReference type="PROSITE-ProRule" id="PRU01319"/>
    </source>
</evidence>
<evidence type="ECO:0000256" key="7">
    <source>
        <dbReference type="ARBA" id="ARBA00019179"/>
    </source>
</evidence>
<dbReference type="PANTHER" id="PTHR10954">
    <property type="entry name" value="RIBONUCLEASE H2 SUBUNIT A"/>
    <property type="match status" value="1"/>
</dbReference>
<evidence type="ECO:0000256" key="12">
    <source>
        <dbReference type="ARBA" id="ARBA00022801"/>
    </source>
</evidence>
<dbReference type="GO" id="GO:0030145">
    <property type="term" value="F:manganese ion binding"/>
    <property type="evidence" value="ECO:0007669"/>
    <property type="project" value="UniProtKB-UniRule"/>
</dbReference>
<keyword evidence="9 14" id="KW-0540">Nuclease</keyword>
<dbReference type="InterPro" id="IPR024567">
    <property type="entry name" value="RNase_HII/HIII_dom"/>
</dbReference>
<evidence type="ECO:0000256" key="9">
    <source>
        <dbReference type="ARBA" id="ARBA00022722"/>
    </source>
</evidence>
<keyword evidence="12 14" id="KW-0378">Hydrolase</keyword>
<evidence type="ECO:0000256" key="4">
    <source>
        <dbReference type="ARBA" id="ARBA00004496"/>
    </source>
</evidence>
<dbReference type="EC" id="3.1.26.4" evidence="6 14"/>
<gene>
    <name evidence="14" type="primary">rnhB</name>
    <name evidence="18" type="ORF">IAC94_03675</name>
</gene>
<dbReference type="HAMAP" id="MF_00052_B">
    <property type="entry name" value="RNase_HII_B"/>
    <property type="match status" value="1"/>
</dbReference>
<dbReference type="InterPro" id="IPR022898">
    <property type="entry name" value="RNase_HII"/>
</dbReference>
<dbReference type="InterPro" id="IPR012337">
    <property type="entry name" value="RNaseH-like_sf"/>
</dbReference>
<evidence type="ECO:0000256" key="2">
    <source>
        <dbReference type="ARBA" id="ARBA00001946"/>
    </source>
</evidence>
<dbReference type="GO" id="GO:0043137">
    <property type="term" value="P:DNA replication, removal of RNA primer"/>
    <property type="evidence" value="ECO:0007669"/>
    <property type="project" value="TreeGrafter"/>
</dbReference>
<feature type="binding site" evidence="14 15">
    <location>
        <position position="108"/>
    </location>
    <ligand>
        <name>a divalent metal cation</name>
        <dbReference type="ChEBI" id="CHEBI:60240"/>
    </ligand>
</feature>
<dbReference type="GO" id="GO:0006298">
    <property type="term" value="P:mismatch repair"/>
    <property type="evidence" value="ECO:0007669"/>
    <property type="project" value="TreeGrafter"/>
</dbReference>
<evidence type="ECO:0000256" key="5">
    <source>
        <dbReference type="ARBA" id="ARBA00007383"/>
    </source>
</evidence>
<proteinExistence type="inferred from homology"/>
<dbReference type="PANTHER" id="PTHR10954:SF18">
    <property type="entry name" value="RIBONUCLEASE HII"/>
    <property type="match status" value="1"/>
</dbReference>
<evidence type="ECO:0000256" key="11">
    <source>
        <dbReference type="ARBA" id="ARBA00022759"/>
    </source>
</evidence>
<dbReference type="Proteomes" id="UP000886744">
    <property type="component" value="Unassembled WGS sequence"/>
</dbReference>
<evidence type="ECO:0000256" key="13">
    <source>
        <dbReference type="ARBA" id="ARBA00023211"/>
    </source>
</evidence>
<dbReference type="GO" id="GO:0003723">
    <property type="term" value="F:RNA binding"/>
    <property type="evidence" value="ECO:0007669"/>
    <property type="project" value="UniProtKB-UniRule"/>
</dbReference>
<feature type="binding site" evidence="14 15">
    <location>
        <position position="17"/>
    </location>
    <ligand>
        <name>a divalent metal cation</name>
        <dbReference type="ChEBI" id="CHEBI:60240"/>
    </ligand>
</feature>
<keyword evidence="8 14" id="KW-0963">Cytoplasm</keyword>
<evidence type="ECO:0000256" key="14">
    <source>
        <dbReference type="HAMAP-Rule" id="MF_00052"/>
    </source>
</evidence>
<dbReference type="NCBIfam" id="NF000595">
    <property type="entry name" value="PRK00015.1-3"/>
    <property type="match status" value="1"/>
</dbReference>
<evidence type="ECO:0000256" key="1">
    <source>
        <dbReference type="ARBA" id="ARBA00000077"/>
    </source>
</evidence>
<reference evidence="18" key="1">
    <citation type="submission" date="2020-10" db="EMBL/GenBank/DDBJ databases">
        <authorList>
            <person name="Gilroy R."/>
        </authorList>
    </citation>
    <scope>NUCLEOTIDE SEQUENCE</scope>
    <source>
        <strain evidence="18">ChiHjej13B12-12457</strain>
    </source>
</reference>
<evidence type="ECO:0000256" key="3">
    <source>
        <dbReference type="ARBA" id="ARBA00004065"/>
    </source>
</evidence>
<evidence type="ECO:0000256" key="16">
    <source>
        <dbReference type="RuleBase" id="RU003515"/>
    </source>
</evidence>
<dbReference type="InterPro" id="IPR036397">
    <property type="entry name" value="RNaseH_sf"/>
</dbReference>
<reference evidence="18" key="2">
    <citation type="journal article" date="2021" name="PeerJ">
        <title>Extensive microbial diversity within the chicken gut microbiome revealed by metagenomics and culture.</title>
        <authorList>
            <person name="Gilroy R."/>
            <person name="Ravi A."/>
            <person name="Getino M."/>
            <person name="Pursley I."/>
            <person name="Horton D.L."/>
            <person name="Alikhan N.F."/>
            <person name="Baker D."/>
            <person name="Gharbi K."/>
            <person name="Hall N."/>
            <person name="Watson M."/>
            <person name="Adriaenssens E.M."/>
            <person name="Foster-Nyarko E."/>
            <person name="Jarju S."/>
            <person name="Secka A."/>
            <person name="Antonio M."/>
            <person name="Oren A."/>
            <person name="Chaudhuri R.R."/>
            <person name="La Ragione R."/>
            <person name="Hildebrand F."/>
            <person name="Pallen M.J."/>
        </authorList>
    </citation>
    <scope>NUCLEOTIDE SEQUENCE</scope>
    <source>
        <strain evidence="18">ChiHjej13B12-12457</strain>
    </source>
</reference>
<protein>
    <recommendedName>
        <fullName evidence="7 14">Ribonuclease HII</fullName>
        <shortName evidence="14">RNase HII</shortName>
        <ecNumber evidence="6 14">3.1.26.4</ecNumber>
    </recommendedName>
</protein>
<dbReference type="Gene3D" id="3.30.420.10">
    <property type="entry name" value="Ribonuclease H-like superfamily/Ribonuclease H"/>
    <property type="match status" value="1"/>
</dbReference>
<sequence length="197" mass="21932">MLNAYDIAGIIEAGTDEAGRGCIAGPVYAAAVILPGDFEDPGLNDSKQLSRKARERLRDYIQDKALAWAVASASPEEIDEINILQASILSMHRALDALKVRPQHIIVDGNRFRPYGDIPFRCYVKGDGRYASIAAASILAKTYRDDCMRKAAELYPQYGWERNFGYPTAEHRSAVAQYGITPLHRRSFQILPDPTLF</sequence>
<feature type="binding site" evidence="14 15">
    <location>
        <position position="16"/>
    </location>
    <ligand>
        <name>a divalent metal cation</name>
        <dbReference type="ChEBI" id="CHEBI:60240"/>
    </ligand>
</feature>
<organism evidence="18 19">
    <name type="scientific">Candidatus Coprenecus avistercoris</name>
    <dbReference type="NCBI Taxonomy" id="2840730"/>
    <lineage>
        <taxon>Bacteria</taxon>
        <taxon>Pseudomonadati</taxon>
        <taxon>Bacteroidota</taxon>
        <taxon>Bacteroidia</taxon>
        <taxon>Bacteroidales</taxon>
        <taxon>Rikenellaceae</taxon>
        <taxon>Rikenellaceae incertae sedis</taxon>
        <taxon>Candidatus Coprenecus</taxon>
    </lineage>
</organism>
<comment type="similarity">
    <text evidence="5 14 16">Belongs to the RNase HII family.</text>
</comment>
<dbReference type="GO" id="GO:0005737">
    <property type="term" value="C:cytoplasm"/>
    <property type="evidence" value="ECO:0007669"/>
    <property type="project" value="UniProtKB-SubCell"/>
</dbReference>
<evidence type="ECO:0000256" key="8">
    <source>
        <dbReference type="ARBA" id="ARBA00022490"/>
    </source>
</evidence>
<evidence type="ECO:0000259" key="17">
    <source>
        <dbReference type="PROSITE" id="PS51975"/>
    </source>
</evidence>
<evidence type="ECO:0000256" key="10">
    <source>
        <dbReference type="ARBA" id="ARBA00022723"/>
    </source>
</evidence>
<comment type="subcellular location">
    <subcellularLocation>
        <location evidence="4 14">Cytoplasm</location>
    </subcellularLocation>
</comment>
<comment type="catalytic activity">
    <reaction evidence="1 14 15 16">
        <text>Endonucleolytic cleavage to 5'-phosphomonoester.</text>
        <dbReference type="EC" id="3.1.26.4"/>
    </reaction>
</comment>
<dbReference type="AlphaFoldDB" id="A0A9D1E128"/>
<dbReference type="Pfam" id="PF01351">
    <property type="entry name" value="RNase_HII"/>
    <property type="match status" value="1"/>
</dbReference>
<dbReference type="InterPro" id="IPR001352">
    <property type="entry name" value="RNase_HII/HIII"/>
</dbReference>
<feature type="domain" description="RNase H type-2" evidence="17">
    <location>
        <begin position="10"/>
        <end position="197"/>
    </location>
</feature>
<keyword evidence="10 14" id="KW-0479">Metal-binding</keyword>
<comment type="caution">
    <text evidence="18">The sequence shown here is derived from an EMBL/GenBank/DDBJ whole genome shotgun (WGS) entry which is preliminary data.</text>
</comment>
<dbReference type="PROSITE" id="PS51975">
    <property type="entry name" value="RNASE_H_2"/>
    <property type="match status" value="1"/>
</dbReference>
<evidence type="ECO:0000256" key="6">
    <source>
        <dbReference type="ARBA" id="ARBA00012180"/>
    </source>
</evidence>
<dbReference type="EMBL" id="DVHI01000045">
    <property type="protein sequence ID" value="HIR62608.1"/>
    <property type="molecule type" value="Genomic_DNA"/>
</dbReference>
<dbReference type="CDD" id="cd07182">
    <property type="entry name" value="RNase_HII_bacteria_HII_like"/>
    <property type="match status" value="1"/>
</dbReference>
<dbReference type="GO" id="GO:0032299">
    <property type="term" value="C:ribonuclease H2 complex"/>
    <property type="evidence" value="ECO:0007669"/>
    <property type="project" value="TreeGrafter"/>
</dbReference>
<comment type="function">
    <text evidence="3 14 16">Endonuclease that specifically degrades the RNA of RNA-DNA hybrids.</text>
</comment>
<evidence type="ECO:0000313" key="19">
    <source>
        <dbReference type="Proteomes" id="UP000886744"/>
    </source>
</evidence>
<keyword evidence="11 14" id="KW-0255">Endonuclease</keyword>
<comment type="cofactor">
    <cofactor evidence="14 15">
        <name>Mn(2+)</name>
        <dbReference type="ChEBI" id="CHEBI:29035"/>
    </cofactor>
    <cofactor evidence="14 15">
        <name>Mg(2+)</name>
        <dbReference type="ChEBI" id="CHEBI:18420"/>
    </cofactor>
    <text evidence="14 15">Manganese or magnesium. Binds 1 divalent metal ion per monomer in the absence of substrate. May bind a second metal ion after substrate binding.</text>
</comment>
<dbReference type="SUPFAM" id="SSF53098">
    <property type="entry name" value="Ribonuclease H-like"/>
    <property type="match status" value="1"/>
</dbReference>
<dbReference type="GO" id="GO:0004523">
    <property type="term" value="F:RNA-DNA hybrid ribonuclease activity"/>
    <property type="evidence" value="ECO:0007669"/>
    <property type="project" value="UniProtKB-UniRule"/>
</dbReference>
<comment type="cofactor">
    <cofactor evidence="2">
        <name>Mg(2+)</name>
        <dbReference type="ChEBI" id="CHEBI:18420"/>
    </cofactor>
</comment>
<name>A0A9D1E128_9BACT</name>
<accession>A0A9D1E128</accession>
<evidence type="ECO:0000313" key="18">
    <source>
        <dbReference type="EMBL" id="HIR62608.1"/>
    </source>
</evidence>
<keyword evidence="13 14" id="KW-0464">Manganese</keyword>